<dbReference type="FunFam" id="3.30.70.3550:FF:000001">
    <property type="entry name" value="Leucyl/phenylalanyl-tRNA--protein transferase"/>
    <property type="match status" value="1"/>
</dbReference>
<dbReference type="EMBL" id="JABGBO010000009">
    <property type="protein sequence ID" value="NOL50176.1"/>
    <property type="molecule type" value="Genomic_DNA"/>
</dbReference>
<sequence length="251" mass="28285">MSITLPQLSASIVFPPSEQALKHPDGLLAWGGDLSTERLLAAYQRGIFPWCSANEPLLWWTPSARMVLQFQHLHISHSLKKQLRKIQRNPLGSRQVRIDTAFTDVMRACAGKRQHQEGTWIAEDFIQAYTQLHNQGYAHSVELWEDEQLIGGLYGVSIGKMFYGESMFSHQTDASKITLVFLMYYLALQGVYLVDCQQETPHLTSMGGACIPRQSFEQHLQLVCPQAPIQWQKGFVCPDILDSTTPIAALA</sequence>
<evidence type="ECO:0000256" key="14">
    <source>
        <dbReference type="ARBA" id="ARBA00083640"/>
    </source>
</evidence>
<dbReference type="GO" id="GO:0008914">
    <property type="term" value="F:leucyl-tRNA--protein transferase activity"/>
    <property type="evidence" value="ECO:0007669"/>
    <property type="project" value="UniProtKB-UniRule"/>
</dbReference>
<organism evidence="16 17">
    <name type="scientific">Pelistega europaea</name>
    <dbReference type="NCBI Taxonomy" id="106147"/>
    <lineage>
        <taxon>Bacteria</taxon>
        <taxon>Pseudomonadati</taxon>
        <taxon>Pseudomonadota</taxon>
        <taxon>Betaproteobacteria</taxon>
        <taxon>Burkholderiales</taxon>
        <taxon>Alcaligenaceae</taxon>
        <taxon>Pelistega</taxon>
    </lineage>
</organism>
<gene>
    <name evidence="15" type="primary">aat</name>
    <name evidence="16" type="ORF">HKX40_08545</name>
</gene>
<dbReference type="PANTHER" id="PTHR30098">
    <property type="entry name" value="LEUCYL/PHENYLALANYL-TRNA--PROTEIN TRANSFERASE"/>
    <property type="match status" value="1"/>
</dbReference>
<evidence type="ECO:0000256" key="4">
    <source>
        <dbReference type="ARBA" id="ARBA00023315"/>
    </source>
</evidence>
<comment type="caution">
    <text evidence="16">The sequence shown here is derived from an EMBL/GenBank/DDBJ whole genome shotgun (WGS) entry which is preliminary data.</text>
</comment>
<dbReference type="NCBIfam" id="TIGR00667">
    <property type="entry name" value="aat"/>
    <property type="match status" value="1"/>
</dbReference>
<reference evidence="16 17" key="1">
    <citation type="submission" date="2020-05" db="EMBL/GenBank/DDBJ databases">
        <authorList>
            <person name="Niu N."/>
        </authorList>
    </citation>
    <scope>NUCLEOTIDE SEQUENCE [LARGE SCALE GENOMIC DNA]</scope>
    <source>
        <strain evidence="16 17">LMG10982</strain>
    </source>
</reference>
<dbReference type="RefSeq" id="WP_171589156.1">
    <property type="nucleotide sequence ID" value="NZ_JABGBO010000009.1"/>
</dbReference>
<comment type="catalytic activity">
    <reaction evidence="6 15">
        <text>N-terminal L-arginyl-[protein] + L-leucyl-tRNA(Leu) = N-terminal L-leucyl-L-arginyl-[protein] + tRNA(Leu) + H(+)</text>
        <dbReference type="Rhea" id="RHEA:50416"/>
        <dbReference type="Rhea" id="RHEA-COMP:9613"/>
        <dbReference type="Rhea" id="RHEA-COMP:9622"/>
        <dbReference type="Rhea" id="RHEA-COMP:12672"/>
        <dbReference type="Rhea" id="RHEA-COMP:12673"/>
        <dbReference type="ChEBI" id="CHEBI:15378"/>
        <dbReference type="ChEBI" id="CHEBI:64719"/>
        <dbReference type="ChEBI" id="CHEBI:78442"/>
        <dbReference type="ChEBI" id="CHEBI:78494"/>
        <dbReference type="ChEBI" id="CHEBI:133044"/>
        <dbReference type="EC" id="2.3.2.6"/>
    </reaction>
</comment>
<comment type="subcellular location">
    <subcellularLocation>
        <location evidence="1 15">Cytoplasm</location>
    </subcellularLocation>
</comment>
<dbReference type="Gene3D" id="3.30.70.3550">
    <property type="entry name" value="Leucyl/phenylalanyl-tRNA-protein transferase, N-terminal domain"/>
    <property type="match status" value="1"/>
</dbReference>
<evidence type="ECO:0000256" key="13">
    <source>
        <dbReference type="ARBA" id="ARBA00077165"/>
    </source>
</evidence>
<evidence type="ECO:0000256" key="6">
    <source>
        <dbReference type="ARBA" id="ARBA00050652"/>
    </source>
</evidence>
<dbReference type="InterPro" id="IPR016181">
    <property type="entry name" value="Acyl_CoA_acyltransferase"/>
</dbReference>
<evidence type="ECO:0000256" key="7">
    <source>
        <dbReference type="ARBA" id="ARBA00051538"/>
    </source>
</evidence>
<keyword evidence="2 15" id="KW-0963">Cytoplasm</keyword>
<dbReference type="GO" id="GO:0005737">
    <property type="term" value="C:cytoplasm"/>
    <property type="evidence" value="ECO:0007669"/>
    <property type="project" value="UniProtKB-SubCell"/>
</dbReference>
<dbReference type="SUPFAM" id="SSF55729">
    <property type="entry name" value="Acyl-CoA N-acyltransferases (Nat)"/>
    <property type="match status" value="1"/>
</dbReference>
<comment type="similarity">
    <text evidence="9 15">Belongs to the L/F-transferase family.</text>
</comment>
<evidence type="ECO:0000256" key="2">
    <source>
        <dbReference type="ARBA" id="ARBA00022490"/>
    </source>
</evidence>
<dbReference type="Pfam" id="PF03588">
    <property type="entry name" value="Leu_Phe_trans"/>
    <property type="match status" value="1"/>
</dbReference>
<evidence type="ECO:0000256" key="15">
    <source>
        <dbReference type="HAMAP-Rule" id="MF_00688"/>
    </source>
</evidence>
<evidence type="ECO:0000313" key="16">
    <source>
        <dbReference type="EMBL" id="NOL50176.1"/>
    </source>
</evidence>
<comment type="catalytic activity">
    <reaction evidence="7 15">
        <text>N-terminal L-lysyl-[protein] + L-leucyl-tRNA(Leu) = N-terminal L-leucyl-L-lysyl-[protein] + tRNA(Leu) + H(+)</text>
        <dbReference type="Rhea" id="RHEA:12340"/>
        <dbReference type="Rhea" id="RHEA-COMP:9613"/>
        <dbReference type="Rhea" id="RHEA-COMP:9622"/>
        <dbReference type="Rhea" id="RHEA-COMP:12670"/>
        <dbReference type="Rhea" id="RHEA-COMP:12671"/>
        <dbReference type="ChEBI" id="CHEBI:15378"/>
        <dbReference type="ChEBI" id="CHEBI:65249"/>
        <dbReference type="ChEBI" id="CHEBI:78442"/>
        <dbReference type="ChEBI" id="CHEBI:78494"/>
        <dbReference type="ChEBI" id="CHEBI:133043"/>
        <dbReference type="EC" id="2.3.2.6"/>
    </reaction>
</comment>
<keyword evidence="4 15" id="KW-0012">Acyltransferase</keyword>
<keyword evidence="17" id="KW-1185">Reference proteome</keyword>
<evidence type="ECO:0000256" key="12">
    <source>
        <dbReference type="ARBA" id="ARBA00077136"/>
    </source>
</evidence>
<dbReference type="InterPro" id="IPR042221">
    <property type="entry name" value="Leu/Phe-tRNA_Trfase_N"/>
</dbReference>
<dbReference type="GO" id="GO:0030163">
    <property type="term" value="P:protein catabolic process"/>
    <property type="evidence" value="ECO:0007669"/>
    <property type="project" value="UniProtKB-UniRule"/>
</dbReference>
<name>A0A7Y4P551_9BURK</name>
<dbReference type="Proteomes" id="UP000541421">
    <property type="component" value="Unassembled WGS sequence"/>
</dbReference>
<comment type="catalytic activity">
    <reaction evidence="5 15">
        <text>L-phenylalanyl-tRNA(Phe) + an N-terminal L-alpha-aminoacyl-[protein] = an N-terminal L-phenylalanyl-L-alpha-aminoacyl-[protein] + tRNA(Phe)</text>
        <dbReference type="Rhea" id="RHEA:43632"/>
        <dbReference type="Rhea" id="RHEA-COMP:9668"/>
        <dbReference type="Rhea" id="RHEA-COMP:9699"/>
        <dbReference type="Rhea" id="RHEA-COMP:10636"/>
        <dbReference type="Rhea" id="RHEA-COMP:10637"/>
        <dbReference type="ChEBI" id="CHEBI:78442"/>
        <dbReference type="ChEBI" id="CHEBI:78531"/>
        <dbReference type="ChEBI" id="CHEBI:78597"/>
        <dbReference type="ChEBI" id="CHEBI:83561"/>
        <dbReference type="EC" id="2.3.2.6"/>
    </reaction>
</comment>
<dbReference type="EC" id="2.3.2.6" evidence="10 15"/>
<dbReference type="InterPro" id="IPR042203">
    <property type="entry name" value="Leu/Phe-tRNA_Trfase_C"/>
</dbReference>
<evidence type="ECO:0000256" key="9">
    <source>
        <dbReference type="ARBA" id="ARBA00061535"/>
    </source>
</evidence>
<proteinExistence type="inferred from homology"/>
<dbReference type="InterPro" id="IPR004616">
    <property type="entry name" value="Leu/Phe-tRNA_Trfase"/>
</dbReference>
<dbReference type="Gene3D" id="3.40.630.70">
    <property type="entry name" value="Leucyl/phenylalanyl-tRNA-protein transferase, C-terminal domain"/>
    <property type="match status" value="1"/>
</dbReference>
<dbReference type="HAMAP" id="MF_00688">
    <property type="entry name" value="Leu_Phe_trans"/>
    <property type="match status" value="1"/>
</dbReference>
<dbReference type="PANTHER" id="PTHR30098:SF2">
    <property type="entry name" value="LEUCYL_PHENYLALANYL-TRNA--PROTEIN TRANSFERASE"/>
    <property type="match status" value="1"/>
</dbReference>
<accession>A0A7Y4P551</accession>
<evidence type="ECO:0000313" key="17">
    <source>
        <dbReference type="Proteomes" id="UP000541421"/>
    </source>
</evidence>
<dbReference type="AlphaFoldDB" id="A0A7Y4P551"/>
<evidence type="ECO:0000256" key="3">
    <source>
        <dbReference type="ARBA" id="ARBA00022679"/>
    </source>
</evidence>
<protein>
    <recommendedName>
        <fullName evidence="11 15">Leucyl/phenylalanyl-tRNA--protein transferase</fullName>
        <ecNumber evidence="10 15">2.3.2.6</ecNumber>
    </recommendedName>
    <alternativeName>
        <fullName evidence="12 15">L/F-transferase</fullName>
    </alternativeName>
    <alternativeName>
        <fullName evidence="13 15">Leucyltransferase</fullName>
    </alternativeName>
    <alternativeName>
        <fullName evidence="14 15">Phenyalanyltransferase</fullName>
    </alternativeName>
</protein>
<keyword evidence="3 15" id="KW-0808">Transferase</keyword>
<comment type="function">
    <text evidence="8 15">Functions in the N-end rule pathway of protein degradation where it conjugates Leu, Phe and, less efficiently, Met from aminoacyl-tRNAs to the N-termini of proteins containing an N-terminal arginine or lysine.</text>
</comment>
<evidence type="ECO:0000256" key="5">
    <source>
        <dbReference type="ARBA" id="ARBA00050607"/>
    </source>
</evidence>
<evidence type="ECO:0000256" key="11">
    <source>
        <dbReference type="ARBA" id="ARBA00074372"/>
    </source>
</evidence>
<evidence type="ECO:0000256" key="8">
    <source>
        <dbReference type="ARBA" id="ARBA00054043"/>
    </source>
</evidence>
<evidence type="ECO:0000256" key="1">
    <source>
        <dbReference type="ARBA" id="ARBA00004496"/>
    </source>
</evidence>
<evidence type="ECO:0000256" key="10">
    <source>
        <dbReference type="ARBA" id="ARBA00066767"/>
    </source>
</evidence>